<dbReference type="Gene3D" id="6.10.140.1060">
    <property type="match status" value="1"/>
</dbReference>
<dbReference type="FunFam" id="3.40.50.300:FF:000598">
    <property type="entry name" value="Dynein cytoplasmic 2 heavy chain 1"/>
    <property type="match status" value="1"/>
</dbReference>
<keyword evidence="17" id="KW-0472">Membrane</keyword>
<dbReference type="CDD" id="cd01856">
    <property type="entry name" value="YlqF"/>
    <property type="match status" value="1"/>
</dbReference>
<dbReference type="PANTHER" id="PTHR45703">
    <property type="entry name" value="DYNEIN HEAVY CHAIN"/>
    <property type="match status" value="1"/>
</dbReference>
<dbReference type="InterPro" id="IPR043160">
    <property type="entry name" value="Dynein_C_barrel"/>
</dbReference>
<dbReference type="InterPro" id="IPR030378">
    <property type="entry name" value="G_CP_dom"/>
</dbReference>
<comment type="caution">
    <text evidence="25">The sequence shown here is derived from an EMBL/GenBank/DDBJ whole genome shotgun (WGS) entry which is preliminary data.</text>
</comment>
<dbReference type="FunFam" id="1.20.920.20:FF:000002">
    <property type="entry name" value="Cytoplasmic dynein 1 heavy chain"/>
    <property type="match status" value="1"/>
</dbReference>
<dbReference type="InterPro" id="IPR041658">
    <property type="entry name" value="AAA_lid_11"/>
</dbReference>
<keyword evidence="13" id="KW-0243">Dynein</keyword>
<dbReference type="InterPro" id="IPR042219">
    <property type="entry name" value="AAA_lid_11_sf"/>
</dbReference>
<evidence type="ECO:0000256" key="4">
    <source>
        <dbReference type="ARBA" id="ARBA00008887"/>
    </source>
</evidence>
<organism evidence="25 26">
    <name type="scientific">Clydaea vesicula</name>
    <dbReference type="NCBI Taxonomy" id="447962"/>
    <lineage>
        <taxon>Eukaryota</taxon>
        <taxon>Fungi</taxon>
        <taxon>Fungi incertae sedis</taxon>
        <taxon>Chytridiomycota</taxon>
        <taxon>Chytridiomycota incertae sedis</taxon>
        <taxon>Chytridiomycetes</taxon>
        <taxon>Lobulomycetales</taxon>
        <taxon>Lobulomycetaceae</taxon>
        <taxon>Clydaea</taxon>
    </lineage>
</organism>
<dbReference type="InterPro" id="IPR042228">
    <property type="entry name" value="Dynein_linker_3"/>
</dbReference>
<dbReference type="FunFam" id="3.40.50.300:FF:000320">
    <property type="entry name" value="Dynein, axonemal, heavy chain 5"/>
    <property type="match status" value="1"/>
</dbReference>
<evidence type="ECO:0000313" key="25">
    <source>
        <dbReference type="EMBL" id="KAJ3221651.1"/>
    </source>
</evidence>
<dbReference type="Pfam" id="PF12775">
    <property type="entry name" value="AAA_7"/>
    <property type="match status" value="1"/>
</dbReference>
<dbReference type="InterPro" id="IPR013602">
    <property type="entry name" value="Dynein_heavy_linker"/>
</dbReference>
<keyword evidence="26" id="KW-1185">Reference proteome</keyword>
<dbReference type="Pfam" id="PF12774">
    <property type="entry name" value="AAA_6"/>
    <property type="match status" value="1"/>
</dbReference>
<keyword evidence="6" id="KW-0217">Developmental protein</keyword>
<dbReference type="InterPro" id="IPR035699">
    <property type="entry name" value="AAA_6"/>
</dbReference>
<dbReference type="GO" id="GO:0045505">
    <property type="term" value="F:dynein intermediate chain binding"/>
    <property type="evidence" value="ECO:0007669"/>
    <property type="project" value="InterPro"/>
</dbReference>
<dbReference type="Gene3D" id="1.20.58.1120">
    <property type="match status" value="1"/>
</dbReference>
<dbReference type="GO" id="GO:0030286">
    <property type="term" value="C:dynein complex"/>
    <property type="evidence" value="ECO:0007669"/>
    <property type="project" value="UniProtKB-KW"/>
</dbReference>
<dbReference type="FunFam" id="3.20.180.20:FF:000002">
    <property type="entry name" value="Cytoplasmic dynein heavy chain 1"/>
    <property type="match status" value="1"/>
</dbReference>
<keyword evidence="18" id="KW-0505">Motor protein</keyword>
<feature type="coiled-coil region" evidence="22">
    <location>
        <begin position="3019"/>
        <end position="3088"/>
    </location>
</feature>
<dbReference type="Pfam" id="PF18199">
    <property type="entry name" value="Dynein_C"/>
    <property type="match status" value="1"/>
</dbReference>
<dbReference type="GO" id="GO:0007018">
    <property type="term" value="P:microtubule-based movement"/>
    <property type="evidence" value="ECO:0007669"/>
    <property type="project" value="InterPro"/>
</dbReference>
<dbReference type="Pfam" id="PF18198">
    <property type="entry name" value="AAA_lid_11"/>
    <property type="match status" value="1"/>
</dbReference>
<keyword evidence="20" id="KW-0966">Cell projection</keyword>
<dbReference type="FunFam" id="3.40.50.300:FF:000071">
    <property type="entry name" value="Cytoplasmic dynein heavy chain 1"/>
    <property type="match status" value="1"/>
</dbReference>
<dbReference type="InterPro" id="IPR041228">
    <property type="entry name" value="Dynein_C"/>
</dbReference>
<evidence type="ECO:0000256" key="19">
    <source>
        <dbReference type="ARBA" id="ARBA00023212"/>
    </source>
</evidence>
<evidence type="ECO:0000313" key="26">
    <source>
        <dbReference type="Proteomes" id="UP001211065"/>
    </source>
</evidence>
<evidence type="ECO:0000256" key="17">
    <source>
        <dbReference type="ARBA" id="ARBA00023136"/>
    </source>
</evidence>
<dbReference type="PANTHER" id="PTHR45703:SF22">
    <property type="entry name" value="DYNEIN CYTOPLASMIC 2 HEAVY CHAIN 1"/>
    <property type="match status" value="1"/>
</dbReference>
<dbReference type="Gene3D" id="1.20.920.20">
    <property type="match status" value="1"/>
</dbReference>
<dbReference type="Gene3D" id="1.10.8.710">
    <property type="match status" value="1"/>
</dbReference>
<dbReference type="Pfam" id="PF03028">
    <property type="entry name" value="Dynein_heavy"/>
    <property type="match status" value="1"/>
</dbReference>
<keyword evidence="8" id="KW-0963">Cytoplasm</keyword>
<dbReference type="Proteomes" id="UP001211065">
    <property type="component" value="Unassembled WGS sequence"/>
</dbReference>
<dbReference type="InterPro" id="IPR049400">
    <property type="entry name" value="DYNC2H1_AAA_dom"/>
</dbReference>
<evidence type="ECO:0000256" key="8">
    <source>
        <dbReference type="ARBA" id="ARBA00022490"/>
    </source>
</evidence>
<dbReference type="Gene3D" id="3.40.50.300">
    <property type="entry name" value="P-loop containing nucleotide triphosphate hydrolases"/>
    <property type="match status" value="6"/>
</dbReference>
<evidence type="ECO:0000256" key="23">
    <source>
        <dbReference type="SAM" id="MobiDB-lite"/>
    </source>
</evidence>
<dbReference type="SUPFAM" id="SSF52540">
    <property type="entry name" value="P-loop containing nucleoside triphosphate hydrolases"/>
    <property type="match status" value="5"/>
</dbReference>
<dbReference type="Gene3D" id="1.20.920.30">
    <property type="match status" value="1"/>
</dbReference>
<dbReference type="InterPro" id="IPR024317">
    <property type="entry name" value="Dynein_heavy_chain_D4_dom"/>
</dbReference>
<dbReference type="GO" id="GO:0005929">
    <property type="term" value="C:cilium"/>
    <property type="evidence" value="ECO:0007669"/>
    <property type="project" value="UniProtKB-SubCell"/>
</dbReference>
<feature type="compositionally biased region" description="Basic residues" evidence="23">
    <location>
        <begin position="4549"/>
        <end position="4561"/>
    </location>
</feature>
<dbReference type="Gene3D" id="1.10.1580.10">
    <property type="match status" value="1"/>
</dbReference>
<evidence type="ECO:0000256" key="10">
    <source>
        <dbReference type="ARBA" id="ARBA00022741"/>
    </source>
</evidence>
<feature type="coiled-coil region" evidence="22">
    <location>
        <begin position="2817"/>
        <end position="2872"/>
    </location>
</feature>
<dbReference type="InterPro" id="IPR004273">
    <property type="entry name" value="Dynein_heavy_D6_P-loop"/>
</dbReference>
<evidence type="ECO:0000256" key="11">
    <source>
        <dbReference type="ARBA" id="ARBA00022794"/>
    </source>
</evidence>
<keyword evidence="19" id="KW-0206">Cytoskeleton</keyword>
<dbReference type="Pfam" id="PF22597">
    <property type="entry name" value="DYN_lid"/>
    <property type="match status" value="1"/>
</dbReference>
<dbReference type="GO" id="GO:0005525">
    <property type="term" value="F:GTP binding"/>
    <property type="evidence" value="ECO:0007669"/>
    <property type="project" value="UniProtKB-KW"/>
</dbReference>
<dbReference type="InterPro" id="IPR006073">
    <property type="entry name" value="GTP-bd"/>
</dbReference>
<evidence type="ECO:0000256" key="22">
    <source>
        <dbReference type="SAM" id="Coils"/>
    </source>
</evidence>
<dbReference type="Pfam" id="PF12780">
    <property type="entry name" value="AAA_8"/>
    <property type="match status" value="1"/>
</dbReference>
<comment type="similarity">
    <text evidence="4">Belongs to the dynein heavy chain family.</text>
</comment>
<evidence type="ECO:0000256" key="2">
    <source>
        <dbReference type="ARBA" id="ARBA00004202"/>
    </source>
</evidence>
<keyword evidence="15" id="KW-0969">Cilium</keyword>
<dbReference type="GO" id="GO:0005524">
    <property type="term" value="F:ATP binding"/>
    <property type="evidence" value="ECO:0007669"/>
    <property type="project" value="UniProtKB-KW"/>
</dbReference>
<evidence type="ECO:0000256" key="5">
    <source>
        <dbReference type="ARBA" id="ARBA00022197"/>
    </source>
</evidence>
<evidence type="ECO:0000256" key="14">
    <source>
        <dbReference type="ARBA" id="ARBA00023054"/>
    </source>
</evidence>
<dbReference type="InterPro" id="IPR013594">
    <property type="entry name" value="Dynein_heavy_tail"/>
</dbReference>
<evidence type="ECO:0000256" key="21">
    <source>
        <dbReference type="ARBA" id="ARBA00023902"/>
    </source>
</evidence>
<gene>
    <name evidence="25" type="primary">DYNC2H1</name>
    <name evidence="25" type="ORF">HK099_003275</name>
</gene>
<evidence type="ECO:0000256" key="1">
    <source>
        <dbReference type="ARBA" id="ARBA00004138"/>
    </source>
</evidence>
<reference evidence="25" key="1">
    <citation type="submission" date="2020-05" db="EMBL/GenBank/DDBJ databases">
        <title>Phylogenomic resolution of chytrid fungi.</title>
        <authorList>
            <person name="Stajich J.E."/>
            <person name="Amses K."/>
            <person name="Simmons R."/>
            <person name="Seto K."/>
            <person name="Myers J."/>
            <person name="Bonds A."/>
            <person name="Quandt C.A."/>
            <person name="Barry K."/>
            <person name="Liu P."/>
            <person name="Grigoriev I."/>
            <person name="Longcore J.E."/>
            <person name="James T.Y."/>
        </authorList>
    </citation>
    <scope>NUCLEOTIDE SEQUENCE</scope>
    <source>
        <strain evidence="25">JEL0476</strain>
    </source>
</reference>
<accession>A0AAD5Y0Z7</accession>
<dbReference type="Pfam" id="PF08393">
    <property type="entry name" value="DHC_N2"/>
    <property type="match status" value="1"/>
</dbReference>
<dbReference type="Gene3D" id="1.10.8.720">
    <property type="entry name" value="Region D6 of dynein motor"/>
    <property type="match status" value="1"/>
</dbReference>
<feature type="domain" description="CP-type G" evidence="24">
    <location>
        <begin position="4203"/>
        <end position="4376"/>
    </location>
</feature>
<dbReference type="GO" id="GO:0030030">
    <property type="term" value="P:cell projection organization"/>
    <property type="evidence" value="ECO:0007669"/>
    <property type="project" value="UniProtKB-KW"/>
</dbReference>
<evidence type="ECO:0000256" key="20">
    <source>
        <dbReference type="ARBA" id="ARBA00023273"/>
    </source>
</evidence>
<evidence type="ECO:0000256" key="16">
    <source>
        <dbReference type="ARBA" id="ARBA00023134"/>
    </source>
</evidence>
<dbReference type="GO" id="GO:0008569">
    <property type="term" value="F:minus-end-directed microtubule motor activity"/>
    <property type="evidence" value="ECO:0007669"/>
    <property type="project" value="InterPro"/>
</dbReference>
<dbReference type="Gene3D" id="1.20.140.100">
    <property type="entry name" value="Dynein heavy chain, N-terminal domain 2"/>
    <property type="match status" value="1"/>
</dbReference>
<keyword evidence="11" id="KW-0970">Cilium biogenesis/degradation</keyword>
<evidence type="ECO:0000256" key="15">
    <source>
        <dbReference type="ARBA" id="ARBA00023069"/>
    </source>
</evidence>
<dbReference type="PROSITE" id="PS51721">
    <property type="entry name" value="G_CP"/>
    <property type="match status" value="1"/>
</dbReference>
<evidence type="ECO:0000256" key="7">
    <source>
        <dbReference type="ARBA" id="ARBA00022475"/>
    </source>
</evidence>
<dbReference type="InterPro" id="IPR026983">
    <property type="entry name" value="DHC"/>
</dbReference>
<keyword evidence="9" id="KW-0493">Microtubule</keyword>
<dbReference type="InterPro" id="IPR035706">
    <property type="entry name" value="AAA_9"/>
</dbReference>
<evidence type="ECO:0000256" key="18">
    <source>
        <dbReference type="ARBA" id="ARBA00023175"/>
    </source>
</evidence>
<dbReference type="InterPro" id="IPR024743">
    <property type="entry name" value="Dynein_HC_stalk"/>
</dbReference>
<dbReference type="InterPro" id="IPR054354">
    <property type="entry name" value="DYNC2H1-like_lid"/>
</dbReference>
<feature type="coiled-coil region" evidence="22">
    <location>
        <begin position="3325"/>
        <end position="3352"/>
    </location>
</feature>
<keyword evidence="16" id="KW-0342">GTP-binding</keyword>
<dbReference type="Pfam" id="PF21264">
    <property type="entry name" value="DYNC2H1_AAA_dom"/>
    <property type="match status" value="1"/>
</dbReference>
<protein>
    <recommendedName>
        <fullName evidence="21">Cytoplasmic dynein 2 heavy chain 1</fullName>
    </recommendedName>
    <alternativeName>
        <fullName evidence="5">Dynein heavy chain, cytoplasmic</fullName>
    </alternativeName>
</protein>
<dbReference type="Pfam" id="PF01926">
    <property type="entry name" value="MMR_HSR1"/>
    <property type="match status" value="1"/>
</dbReference>
<dbReference type="Pfam" id="PF12777">
    <property type="entry name" value="MT"/>
    <property type="match status" value="1"/>
</dbReference>
<dbReference type="Gene3D" id="1.10.8.1220">
    <property type="match status" value="1"/>
</dbReference>
<comment type="subcellular location">
    <subcellularLocation>
        <location evidence="2">Cell membrane</location>
        <topology evidence="2">Peripheral membrane protein</topology>
    </subcellularLocation>
    <subcellularLocation>
        <location evidence="1">Cell projection</location>
        <location evidence="1">Cilium</location>
    </subcellularLocation>
    <subcellularLocation>
        <location evidence="3">Cytoplasm</location>
        <location evidence="3">Cytoskeleton</location>
    </subcellularLocation>
</comment>
<dbReference type="Pfam" id="PF08385">
    <property type="entry name" value="DHC_N1"/>
    <property type="match status" value="1"/>
</dbReference>
<dbReference type="GO" id="GO:0051959">
    <property type="term" value="F:dynein light intermediate chain binding"/>
    <property type="evidence" value="ECO:0007669"/>
    <property type="project" value="InterPro"/>
</dbReference>
<dbReference type="Gene3D" id="1.20.1270.280">
    <property type="match status" value="1"/>
</dbReference>
<dbReference type="Pfam" id="PF12781">
    <property type="entry name" value="AAA_9"/>
    <property type="match status" value="1"/>
</dbReference>
<proteinExistence type="inferred from homology"/>
<dbReference type="FunFam" id="1.20.140.100:FF:000002">
    <property type="entry name" value="Cytoplasmic dynein heavy chain 1"/>
    <property type="match status" value="1"/>
</dbReference>
<dbReference type="InterPro" id="IPR042222">
    <property type="entry name" value="Dynein_2_N"/>
</dbReference>
<dbReference type="GO" id="GO:0005886">
    <property type="term" value="C:plasma membrane"/>
    <property type="evidence" value="ECO:0007669"/>
    <property type="project" value="UniProtKB-SubCell"/>
</dbReference>
<evidence type="ECO:0000256" key="3">
    <source>
        <dbReference type="ARBA" id="ARBA00004245"/>
    </source>
</evidence>
<dbReference type="Gene3D" id="3.10.490.20">
    <property type="match status" value="1"/>
</dbReference>
<dbReference type="GO" id="GO:0005874">
    <property type="term" value="C:microtubule"/>
    <property type="evidence" value="ECO:0007669"/>
    <property type="project" value="UniProtKB-KW"/>
</dbReference>
<feature type="region of interest" description="Disordered" evidence="23">
    <location>
        <begin position="4539"/>
        <end position="4561"/>
    </location>
</feature>
<evidence type="ECO:0000256" key="9">
    <source>
        <dbReference type="ARBA" id="ARBA00022701"/>
    </source>
</evidence>
<evidence type="ECO:0000259" key="24">
    <source>
        <dbReference type="PROSITE" id="PS51721"/>
    </source>
</evidence>
<dbReference type="EMBL" id="JADGJW010000217">
    <property type="protein sequence ID" value="KAJ3221651.1"/>
    <property type="molecule type" value="Genomic_DNA"/>
</dbReference>
<name>A0AAD5Y0Z7_9FUNG</name>
<evidence type="ECO:0000256" key="6">
    <source>
        <dbReference type="ARBA" id="ARBA00022473"/>
    </source>
</evidence>
<keyword evidence="12" id="KW-0067">ATP-binding</keyword>
<dbReference type="InterPro" id="IPR023179">
    <property type="entry name" value="GTP-bd_ortho_bundle_sf"/>
</dbReference>
<keyword evidence="10" id="KW-0547">Nucleotide-binding</keyword>
<evidence type="ECO:0000256" key="13">
    <source>
        <dbReference type="ARBA" id="ARBA00023017"/>
    </source>
</evidence>
<keyword evidence="14 22" id="KW-0175">Coiled coil</keyword>
<dbReference type="InterPro" id="IPR043157">
    <property type="entry name" value="Dynein_AAA1S"/>
</dbReference>
<dbReference type="InterPro" id="IPR027417">
    <property type="entry name" value="P-loop_NTPase"/>
</dbReference>
<dbReference type="Gene3D" id="3.20.180.20">
    <property type="entry name" value="Dynein heavy chain, N-terminal domain 2"/>
    <property type="match status" value="1"/>
</dbReference>
<sequence>MEDPRLSWIQKMLQLQLDMKDQQNFLNQTNKLLPEFLDNLNANFKVLIQEKSGAISLSNELESIDQTSKYVLLTKNNESTPLTSENIKDLVNVTSLTKTPLNTFYQSIHSVFAPVLLKNSKWGVNTKLQGLISDLDSDLGSVVRNGLDQASKFGAISEADFNAIKSLSEEYLYWSEQSAKYAKSKNEHWCVKNLEFFLEPIDKMQDILDDLWKEPLQPPYPENRMKHLFSMIGDQIVASMQEKLSAHQLMTDPLNKRKEDLILSIQICENLDSLFSTLTSKFWPRFVANPWKSENFEHLLVKQFLERIKQIVEIKTIFEHLSNLFSADEQKDLRLEKLMLIFQPSNPLLCNNFHQKNWQNVVAQFNQTLIPIEEKVATKLRNIFSNLQNQPSQLLREFQKYGVLIKRESVSKNLLSEKEILLSQLTIKLKSTSAELKEFSQISKESKGKNLPLIVNNLVWATQSLLKVEETNQLVGFLIGQNTNFQKQSLELDQLLQNYKKDQFEEWSQETLQELERPDSILTLDQTGKLMELDFEDGKLKVNFDDKLVTLLRQVRQLVSLGFSVSLQIQQAATLGEKYYRHAVVLKQVANFYNTIDQQMLPCQQGMLLDLALEFERLVKNPKGESSGKKQNSALKWDSPVELEKYIFKLQEVTQKLTSKNRTLRKYHELITEQVLQLINVDLVKHQQKCKEILNNMRSIVNSLEQSGVSSEDTLAWRTHWDFQLYKTLEYQYKLGMESMNESLPEIKVDLIFKQQKLQFRPSFEEIRAKYYREMKKFINIPASFRGLSESKIFSKMIELNDNSLLTVYKKAEILFQNLLKVQDLFKDWVILGTVNLDDFVEEALVDVSDWELNFRILKGKGKEAEQLPTQIQVDCITVSTLPVKAAIDDHLQALMDSMLAALRTAVTRHMASIEDFAGKGLEVLNKKPQSLAEIGLANSQHEELIKNKSLIQSHFVNADKKNKLLKSVIGSGVDTSAMQSKWNKLELMLEGHELMIKEQMEVFRTAINTRVQAAQNDVDKFLARWKQLKPKVNDIKNKDSALKAIKFVIDKKTEFEELVKVISVINEDCHHFGLALPEYLNLEVLKNDIGVSEEMWGSFGSWLDSIANILKEDWITFRSKIHVLEDLLSEWTSKIQAQKVNSVSAHIQKEIDTYKSVLPSLKFVRGDTWTSEHWAELFHILSIPKGVSVSELNVGHFLAASAVLIKRVNEIKELNNRALGEVSIREAIQELDIWGAGSTFVLTDYEDVKGTKLKLIKDWKETLAQIGDNQSLLQSLKDSPYYRNFADKASAWEGKLAELDEVLRNLNTVQRKWVYLEPIFSRGSLPSEEARFSRIDDDFRSVMASVNRDNRVVSILSFTGLRSMLIALVDQLERCQKALNEFLEEKRTKFARFYFLGDEDLLEILGQAKNPNVIQSHLKKLFAGVHNVKFDATMTSIVAMMSLEGEVVSLQTPVKVTEDVEIWLQNFTEEMRSTLKYLLNKCLEVNEVFKFPSQILAKCEAAIVNGGLSTLSSELKAQLGKYTTFNYQTIKDVKERKVIELKVKSLILDIIHLVDVIQQLQDQKVTSVNDWIWQKQLRFYMNKDNACVCRMHDAEFQYTFEYQGNPIKLVHTPLTDKCYLTLTQAMASGFGGNPFGPAGTGKTESVKALAVMMGRQCLVFNCDEGIDYKSMGRIFVGLVNCGAWGCFDEFNRLEESVLSAVSQQIQVIQAGLKTSQKSIALLGKTVDLDPNSGIFVTLNPAGKGYGGRQKLPDNLKQLFRSVAMTHPNNDLIAEVILFSEGFKQGKELGGKVVAVFVLCKQLLSAQQHYEWGLRPLKSTLWLAGNLLGEEIRKGAVSDKRETEIVVKALRVNTLSKLTFSDSKRFNALMNDVFPKVQTEDINYAELSKYVKESYLELNLIYNDTQAEKIFQFYEACRQRMGVVIVGPSGSGKSVLWKVLRLALSKCGQKLKHFVMNPKSIDRQTLLGHMDMDTREWSDGIITYASRQAVKESVDTKTWIICDGDVDPEWVESLNSVLDDNRLLTMPNGERIQFGPNVNFIFETHNLKFASPATVRYNPQKDETIDIPALVKAWIIKIPEKNRVNVTDWINSYFYKSLSWISQNSELAVNVSKVGVVLNGLSHLLNVPTKLNFLNGLIRGFGSNLLIETRLAFANEVYSWGNEKIVDPKKALSYFVDEKGKLTEYQLKLPKHLEQSSIQDPDRLPVIETLDVQQVLDIIGPWIHEGESFVLVGPEERSLAVATIHCSSQTRSLHILRRIQQYCIGMNTNTGRILRPKDSEKLILYLKDINLPSPDKYETVELVQFLQQLLIYKGFYDSNLEWVGIENVQVVCSMNPSTTIGRHELSTRFTSVIRQCYVSYGDDSQLELIYRILLQPVIQSCLSKHPVWILPKNIQKLASTIVKIYSETKSSFTVDMYPHYIFTPRDISRLITGFPRYNYASDNQEELLNIVAYESLRIFQDKLVGQDAKQKFLDILKGTLQSEWNYKLENSDSYFTTLAFNPQPRSGTKFLSEVSGEVYSQAIGKEIHVFERDVKDLQLCLFKDVLERISRMERVLGKVGGSLLLAGRPGVGRLSTVEVACHMLKLKTVSPQVGRNYNMKQFSIDLKNLLQTAGVLGEEVVLIFEDYQLVEPSILESINSLLSGGEVPGLYAQDELEAILGNLKSQHSEEGLRYGSPKCTLFEYFLSRIQKNLHVVLLFDSADQKFVSYCESNPALYTRCHMEWATSWSPESMQVIVNKTMSTDESLKDIADREAITSQLILIHEYMAKNHGATPKHLLEYVGTYRQIYNKQKFSSQEKFKYLNGGLGKMNEASKFVDNLSVDAKKQSQELAEKQKLADQALKYITESMMNASEQKKEMETLSHQLKIEEDKMLTRKSAIQNELMDVEPIVKAAKLAVGEIKSESLTEIRSLRAPPAAVRDVLEGVLRLMGNLDMSWNSMKGFLGKRSIKEEIMNFDARNITKPIRDSVQELLKQKGDSFEEANIRRSSVAAAPLAMWVKANVQYSSILEKIGPLEVDLSRLTKSLESSKARLHKLKEELSVVDQKVANLRNDFGEKTRDAELLRTSLEKSMETIKSAQGLLEKLSGEGSRWNMQTKAITESLKRLPRNALLAAAFVTYLGSTSEDIRKSVTIEWGKLIGVSGFNFLRLMSTESDQLVWKQEGLPSDELSLQNALVILNCKTTPLMVDPDGQATNWLKTHFTDQKFEVVKPHDPSFMRTVELAIRFGKTLIITEVSDIEPSLYPMLRRDLLKQGPRFVVQLGDKLVDYNENFKVYLISKQSSFAIPANACGLINEVNFTITRAGLAGQLLGLTIKHEKPELEVEKIKMLKNEDELKLQLSKLEESLLRELANSEGNILENKSLLDSLNDTKVKSISIAKSLSESRKLQTSLDAERDKFLPLSTFGSSLFFVVNDMHKLNNMYEFSLSSFLRLFEQALKCQNSSAQDGIDIRIKVSRSIFKDDRPMFSLHLIRCLRQNLFQPNEWELFTGQILVNDIGTEKGPELQNYIPDDRHQQMRQLMTNLPQLIQNANFADSTIWIPWIKSANCEQSFYQSLKLSAFQKLLIVQALRPDRLLSAMTDFACKVLSIESLAPASLNIKKILDEESIPTEPILFITTPGADPSAEIRELGEKQVGTGNFFEISMGQGQGELAIEKLVDCCKEGKWLHLQNVHLVTSWLPTLEKELGLLKPNQNFRLWLTSEQHSKFPSSLLQNSLKITVEAPPGIKRNLQRVYENWGPEFINSGSVLRGQALFTLAWFHSVIQERRTYIPQGWNKFYEFSAADLRSSAELISCMCNSGKSPQWSVLHGLLENAVYGGRIDDVYDGKKLNCYLAQYFNDDVFIINGRQPNKKLSKGIGKRKLNFKWINNFLVLPGTADYSAYVKLIQEIPEANNAATFGLPSNIDQTLQQTVSQSVIDQLKYMRQVDVKTQRFEKQRWIKELTPFLQIWKKINTGNDILQKKVITSTEEDPILSFFSFELISALSLVKKIHADLTFLSKVLRGNALISNDIFDLATSLMKIKTPGSWLALWEEGPENPTSFMREAMQNTISVNNWREKSAQGVLLDSPIQLSRLFNPLIFLNALRQSTSRKLQKPIDSLRLVSTWDPKEIENSVLKCQLERLYLQGCLFDGNRLSELSSSDPTLNSVPTCNIAWLPTPYTFKPRIRGFTVTTLSYEESSKFVPRTLFNYDRKLFWRPGHQVQALEKLERGIGNIDLLIEVRDARIPFSSTNKRLMATLGRRDRLIVFNKADLVSPNLRKPLIQSFKEYENQDVLFTSLKHDASIKKILHFAKGYSHLLSAKSLNDPSRYPSVSVVIVGLPNVGKSSLLNALRRIGVKKKNVAAVAPFAGVTRAIQNRVKINDEPPVYLVDTPGIFDPHIVNPIQGLKIALTGGTKDRLVELVHVADFLLYKLNQRENCRGKYVKFFDLRGPSNNINRVLLEIAEKKKLFLGGGPGKLEKDNIIIDVNNGYDLDKSAEIFIRSFREGEFGFLCLDELDEKSIKKWFEEETLEGDEDEDFIKKKLHQKKIITTKTVSAKAFRKKPRSFSSKKVTKFKNKKKYRK</sequence>
<evidence type="ECO:0000256" key="12">
    <source>
        <dbReference type="ARBA" id="ARBA00022840"/>
    </source>
</evidence>
<keyword evidence="7" id="KW-1003">Cell membrane</keyword>